<protein>
    <submittedName>
        <fullName evidence="1">Cyclase</fullName>
    </submittedName>
</protein>
<dbReference type="SUPFAM" id="SSF55961">
    <property type="entry name" value="Bet v1-like"/>
    <property type="match status" value="1"/>
</dbReference>
<dbReference type="OrthoDB" id="9801773at2"/>
<organism evidence="1 2">
    <name type="scientific">Subtercola boreus</name>
    <dbReference type="NCBI Taxonomy" id="120213"/>
    <lineage>
        <taxon>Bacteria</taxon>
        <taxon>Bacillati</taxon>
        <taxon>Actinomycetota</taxon>
        <taxon>Actinomycetes</taxon>
        <taxon>Micrococcales</taxon>
        <taxon>Microbacteriaceae</taxon>
        <taxon>Subtercola</taxon>
    </lineage>
</organism>
<dbReference type="AlphaFoldDB" id="A0A3E0VJZ3"/>
<accession>A0A3E0VJZ3</accession>
<sequence>MTVTFECITQSTRSVSELFDRAKDIGLHEQSQAESGERASGDVVAGLIGLDQEVTFSAKHLGLRFDLKSRVTEFDAPERFVDEQVNGLFRSFRHEHLFAASSSGTQMTDRVTFTAPFGPAGWIAERLVLARYLRRLIRNRGLFLAT</sequence>
<dbReference type="RefSeq" id="WP_116415666.1">
    <property type="nucleotide sequence ID" value="NZ_NBWZ01000001.1"/>
</dbReference>
<reference evidence="1 2" key="1">
    <citation type="submission" date="2017-04" db="EMBL/GenBank/DDBJ databases">
        <title>Comparative genome analysis of Subtercola boreus.</title>
        <authorList>
            <person name="Cho Y.-J."/>
            <person name="Cho A."/>
            <person name="Kim O.-S."/>
            <person name="Lee J.-I."/>
        </authorList>
    </citation>
    <scope>NUCLEOTIDE SEQUENCE [LARGE SCALE GENOMIC DNA]</scope>
    <source>
        <strain evidence="1 2">K300</strain>
    </source>
</reference>
<proteinExistence type="predicted"/>
<dbReference type="Proteomes" id="UP000256486">
    <property type="component" value="Unassembled WGS sequence"/>
</dbReference>
<keyword evidence="2" id="KW-1185">Reference proteome</keyword>
<dbReference type="Gene3D" id="3.30.530.20">
    <property type="match status" value="1"/>
</dbReference>
<gene>
    <name evidence="1" type="ORF">B7R54_14500</name>
</gene>
<evidence type="ECO:0000313" key="2">
    <source>
        <dbReference type="Proteomes" id="UP000256486"/>
    </source>
</evidence>
<dbReference type="InterPro" id="IPR023393">
    <property type="entry name" value="START-like_dom_sf"/>
</dbReference>
<name>A0A3E0VJZ3_9MICO</name>
<dbReference type="CDD" id="cd07820">
    <property type="entry name" value="SRPBCC_3"/>
    <property type="match status" value="1"/>
</dbReference>
<comment type="caution">
    <text evidence="1">The sequence shown here is derived from an EMBL/GenBank/DDBJ whole genome shotgun (WGS) entry which is preliminary data.</text>
</comment>
<dbReference type="EMBL" id="NBWZ01000001">
    <property type="protein sequence ID" value="RFA10284.1"/>
    <property type="molecule type" value="Genomic_DNA"/>
</dbReference>
<evidence type="ECO:0000313" key="1">
    <source>
        <dbReference type="EMBL" id="RFA10284.1"/>
    </source>
</evidence>